<protein>
    <submittedName>
        <fullName evidence="2">Uncharacterized protein</fullName>
    </submittedName>
</protein>
<feature type="transmembrane region" description="Helical" evidence="1">
    <location>
        <begin position="105"/>
        <end position="122"/>
    </location>
</feature>
<sequence>MAKILDKYYNNPILYDYSLCILIILSLQLGSERKLIKLPSGEFNFDFASDIGAIGLTISGFILTLITILISFKSSQILSDEKLKNDSSPFKIFLSSKLYKRAIEILQKGVISLIIISFLIYFSKLILPKEESSYMFFLNITGLIIILTTFLRCYYVLGLILKMQK</sequence>
<evidence type="ECO:0000313" key="2">
    <source>
        <dbReference type="EMBL" id="SDX38258.1"/>
    </source>
</evidence>
<evidence type="ECO:0000256" key="1">
    <source>
        <dbReference type="SAM" id="Phobius"/>
    </source>
</evidence>
<dbReference type="Proteomes" id="UP000198569">
    <property type="component" value="Unassembled WGS sequence"/>
</dbReference>
<dbReference type="EMBL" id="FNMV01000009">
    <property type="protein sequence ID" value="SDX38258.1"/>
    <property type="molecule type" value="Genomic_DNA"/>
</dbReference>
<organism evidence="2 3">
    <name type="scientific">Flavobacterium degerlachei</name>
    <dbReference type="NCBI Taxonomy" id="229203"/>
    <lineage>
        <taxon>Bacteria</taxon>
        <taxon>Pseudomonadati</taxon>
        <taxon>Bacteroidota</taxon>
        <taxon>Flavobacteriia</taxon>
        <taxon>Flavobacteriales</taxon>
        <taxon>Flavobacteriaceae</taxon>
        <taxon>Flavobacterium</taxon>
    </lineage>
</organism>
<feature type="transmembrane region" description="Helical" evidence="1">
    <location>
        <begin position="134"/>
        <end position="157"/>
    </location>
</feature>
<keyword evidence="1" id="KW-1133">Transmembrane helix</keyword>
<keyword evidence="1" id="KW-0812">Transmembrane</keyword>
<keyword evidence="1" id="KW-0472">Membrane</keyword>
<feature type="transmembrane region" description="Helical" evidence="1">
    <location>
        <begin position="12"/>
        <end position="31"/>
    </location>
</feature>
<accession>A0A1H3B9A4</accession>
<keyword evidence="3" id="KW-1185">Reference proteome</keyword>
<proteinExistence type="predicted"/>
<dbReference type="AlphaFoldDB" id="A0A1H3B9A4"/>
<name>A0A1H3B9A4_9FLAO</name>
<feature type="transmembrane region" description="Helical" evidence="1">
    <location>
        <begin position="51"/>
        <end position="72"/>
    </location>
</feature>
<reference evidence="3" key="1">
    <citation type="submission" date="2016-10" db="EMBL/GenBank/DDBJ databases">
        <authorList>
            <person name="Varghese N."/>
            <person name="Submissions S."/>
        </authorList>
    </citation>
    <scope>NUCLEOTIDE SEQUENCE [LARGE SCALE GENOMIC DNA]</scope>
    <source>
        <strain evidence="3">DSM 15718</strain>
    </source>
</reference>
<evidence type="ECO:0000313" key="3">
    <source>
        <dbReference type="Proteomes" id="UP000198569"/>
    </source>
</evidence>
<dbReference type="RefSeq" id="WP_091433028.1">
    <property type="nucleotide sequence ID" value="NZ_FNMV01000009.1"/>
</dbReference>
<gene>
    <name evidence="2" type="ORF">SAMN05444338_109186</name>
</gene>